<evidence type="ECO:0008006" key="2">
    <source>
        <dbReference type="Google" id="ProtNLM"/>
    </source>
</evidence>
<dbReference type="PANTHER" id="PTHR37825">
    <property type="entry name" value="TRNA(MET) CYTIDINE ACETATE LIGASE"/>
    <property type="match status" value="1"/>
</dbReference>
<dbReference type="Pfam" id="PF05636">
    <property type="entry name" value="HIGH_NTase1"/>
    <property type="match status" value="1"/>
</dbReference>
<proteinExistence type="inferred from homology"/>
<name>A0A645AUR7_9ZZZZ</name>
<dbReference type="HAMAP" id="MF_01539">
    <property type="entry name" value="TmcAL"/>
    <property type="match status" value="1"/>
</dbReference>
<dbReference type="InterPro" id="IPR008513">
    <property type="entry name" value="tRNA(Met)_cyd_acetate_ligase"/>
</dbReference>
<dbReference type="EMBL" id="VSSQ01016038">
    <property type="protein sequence ID" value="MPM56995.1"/>
    <property type="molecule type" value="Genomic_DNA"/>
</dbReference>
<evidence type="ECO:0000313" key="1">
    <source>
        <dbReference type="EMBL" id="MPM56995.1"/>
    </source>
</evidence>
<comment type="caution">
    <text evidence="1">The sequence shown here is derived from an EMBL/GenBank/DDBJ whole genome shotgun (WGS) entry which is preliminary data.</text>
</comment>
<sequence>MNITGIVAEYNPLHNGHVHHIESTKRITNSDGIICIMSGNFVQRGIPALLDKWTRTKMALLNGIDLVIELPVLYSLSSAEFFSFGAVSLLDSLGVVDSICFGSEHGNVSLLNEIAHILNEEPEEFKIGLRNKLKEGAVYPKARTHGIMNYLNAKSLLSTLDIENSSQLEDILNSSNNILGIEYIKALLKLNSNMKPFTLKREGASYNSDELNSIFSSATSIRKFLKSRNSIDELSSHLPTQVYELLKTLHASNYPFTFYEEMFPYIKYKSLVEGGDITKIPDVSEGLDSKIIKGILQNNCYDTAIDFIKSKRYTYTRISRLLCQYFVGFDSFDTETLRTKPCPYARVLGFNENGKSVLKSIKDNSSIPLYSKMPKDLSPTLKLDLQSTKAYSLINSRVNFNGDYLISPLILK</sequence>
<dbReference type="InterPro" id="IPR014729">
    <property type="entry name" value="Rossmann-like_a/b/a_fold"/>
</dbReference>
<protein>
    <recommendedName>
        <fullName evidence="2">tRNA(Met) cytidine acetate ligase</fullName>
    </recommendedName>
</protein>
<gene>
    <name evidence="1" type="ORF">SDC9_103812</name>
</gene>
<reference evidence="1" key="1">
    <citation type="submission" date="2019-08" db="EMBL/GenBank/DDBJ databases">
        <authorList>
            <person name="Kucharzyk K."/>
            <person name="Murdoch R.W."/>
            <person name="Higgins S."/>
            <person name="Loffler F."/>
        </authorList>
    </citation>
    <scope>NUCLEOTIDE SEQUENCE</scope>
</reference>
<dbReference type="NCBIfam" id="NF010191">
    <property type="entry name" value="PRK13670.1"/>
    <property type="match status" value="1"/>
</dbReference>
<organism evidence="1">
    <name type="scientific">bioreactor metagenome</name>
    <dbReference type="NCBI Taxonomy" id="1076179"/>
    <lineage>
        <taxon>unclassified sequences</taxon>
        <taxon>metagenomes</taxon>
        <taxon>ecological metagenomes</taxon>
    </lineage>
</organism>
<dbReference type="AlphaFoldDB" id="A0A645AUR7"/>
<accession>A0A645AUR7</accession>
<dbReference type="SUPFAM" id="SSF52374">
    <property type="entry name" value="Nucleotidylyl transferase"/>
    <property type="match status" value="1"/>
</dbReference>
<dbReference type="PANTHER" id="PTHR37825:SF1">
    <property type="entry name" value="TRNA(MET) CYTIDINE ACETATE LIGASE"/>
    <property type="match status" value="1"/>
</dbReference>
<dbReference type="Gene3D" id="3.40.50.620">
    <property type="entry name" value="HUPs"/>
    <property type="match status" value="1"/>
</dbReference>